<dbReference type="AlphaFoldDB" id="A0ABD3JI03"/>
<proteinExistence type="predicted"/>
<evidence type="ECO:0000313" key="2">
    <source>
        <dbReference type="EMBL" id="KAL3727033.1"/>
    </source>
</evidence>
<evidence type="ECO:0000313" key="3">
    <source>
        <dbReference type="Proteomes" id="UP001634007"/>
    </source>
</evidence>
<dbReference type="Gene3D" id="1.20.58.110">
    <property type="entry name" value="Ribosomal protein S20"/>
    <property type="match status" value="1"/>
</dbReference>
<name>A0ABD3JI03_EUCGL</name>
<reference evidence="1 3" key="1">
    <citation type="submission" date="2024-11" db="EMBL/GenBank/DDBJ databases">
        <title>Chromosome-level genome assembly of Eucalyptus globulus Labill. provides insights into its genome evolution.</title>
        <authorList>
            <person name="Li X."/>
        </authorList>
    </citation>
    <scope>NUCLEOTIDE SEQUENCE [LARGE SCALE GENOMIC DNA]</scope>
    <source>
        <strain evidence="1">CL2024</strain>
        <tissue evidence="1">Fresh tender leaves</tissue>
    </source>
</reference>
<dbReference type="EMBL" id="JBJKBG010000008">
    <property type="protein sequence ID" value="KAL3727030.1"/>
    <property type="molecule type" value="Genomic_DNA"/>
</dbReference>
<dbReference type="InterPro" id="IPR036510">
    <property type="entry name" value="Ribosomal_bS20_sf"/>
</dbReference>
<protein>
    <submittedName>
        <fullName evidence="1">Uncharacterized protein</fullName>
    </submittedName>
</protein>
<dbReference type="SUPFAM" id="SSF46992">
    <property type="entry name" value="Ribosomal protein S20"/>
    <property type="match status" value="1"/>
</dbReference>
<gene>
    <name evidence="1" type="ORF">ACJRO7_031868</name>
    <name evidence="2" type="ORF">ACJRO7_031870</name>
</gene>
<comment type="caution">
    <text evidence="1">The sequence shown here is derived from an EMBL/GenBank/DDBJ whole genome shotgun (WGS) entry which is preliminary data.</text>
</comment>
<keyword evidence="3" id="KW-1185">Reference proteome</keyword>
<dbReference type="EMBL" id="JBJKBG010000008">
    <property type="protein sequence ID" value="KAL3727033.1"/>
    <property type="molecule type" value="Genomic_DNA"/>
</dbReference>
<organism evidence="1 3">
    <name type="scientific">Eucalyptus globulus</name>
    <name type="common">Tasmanian blue gum</name>
    <dbReference type="NCBI Taxonomy" id="34317"/>
    <lineage>
        <taxon>Eukaryota</taxon>
        <taxon>Viridiplantae</taxon>
        <taxon>Streptophyta</taxon>
        <taxon>Embryophyta</taxon>
        <taxon>Tracheophyta</taxon>
        <taxon>Spermatophyta</taxon>
        <taxon>Magnoliopsida</taxon>
        <taxon>eudicotyledons</taxon>
        <taxon>Gunneridae</taxon>
        <taxon>Pentapetalae</taxon>
        <taxon>rosids</taxon>
        <taxon>malvids</taxon>
        <taxon>Myrtales</taxon>
        <taxon>Myrtaceae</taxon>
        <taxon>Myrtoideae</taxon>
        <taxon>Eucalypteae</taxon>
        <taxon>Eucalyptus</taxon>
    </lineage>
</organism>
<sequence>MASSSLPCKFKALCLSASSSPSSSRSRNAFNSLGFSASLLHDVFSGENLDGNLPIPQAGFILNRLLVSNGEKNPPHFSITCEATPTKRRIYNKAHKSEIRTRMKKCAKSLVAREKRVCQVLWWLRGLSNVVITPEQFS</sequence>
<evidence type="ECO:0000313" key="1">
    <source>
        <dbReference type="EMBL" id="KAL3727030.1"/>
    </source>
</evidence>
<accession>A0ABD3JI03</accession>
<dbReference type="Proteomes" id="UP001634007">
    <property type="component" value="Unassembled WGS sequence"/>
</dbReference>